<name>C9QC14_VIBOR</name>
<dbReference type="AlphaFoldDB" id="C9QC14"/>
<dbReference type="Proteomes" id="UP000002817">
    <property type="component" value="Unassembled WGS sequence"/>
</dbReference>
<reference evidence="2 5" key="1">
    <citation type="submission" date="2009-10" db="EMBL/GenBank/DDBJ databases">
        <authorList>
            <consortium name="Los Alamos National Laboratory (LANL)"/>
            <consortium name="National Microbial Pathogen Data Resource (NMPDR)"/>
            <person name="Munk A.C."/>
            <person name="Chertkov O."/>
            <person name="Tapia R."/>
            <person name="Green L."/>
            <person name="Rogers Y."/>
            <person name="Detter J.C."/>
            <person name="Bruce D."/>
            <person name="Brettin T.S."/>
            <person name="Colwell R.R."/>
            <person name="Huq A."/>
            <person name="Grim C.J."/>
            <person name="Hasan N.A."/>
            <person name="Bartels D."/>
            <person name="Vonstein V."/>
        </authorList>
    </citation>
    <scope>NUCLEOTIDE SEQUENCE [LARGE SCALE GENOMIC DNA]</scope>
    <source>
        <strain evidence="2 5">CIP 102891</strain>
    </source>
</reference>
<evidence type="ECO:0000256" key="1">
    <source>
        <dbReference type="SAM" id="Coils"/>
    </source>
</evidence>
<comment type="caution">
    <text evidence="3">The sequence shown here is derived from an EMBL/GenBank/DDBJ whole genome shotgun (WGS) entry which is preliminary data.</text>
</comment>
<dbReference type="PATRIC" id="fig|675816.5.peg.2730"/>
<keyword evidence="5" id="KW-1185">Reference proteome</keyword>
<reference evidence="3" key="2">
    <citation type="submission" date="2011-08" db="EMBL/GenBank/DDBJ databases">
        <authorList>
            <person name="Hoffman M."/>
            <person name="Strain E.A."/>
            <person name="Brown E."/>
            <person name="Allard M.W."/>
        </authorList>
    </citation>
    <scope>NUCLEOTIDE SEQUENCE</scope>
    <source>
        <strain evidence="3">CIP 102891</strain>
    </source>
</reference>
<evidence type="ECO:0000313" key="3">
    <source>
        <dbReference type="EMBL" id="EGU49043.1"/>
    </source>
</evidence>
<keyword evidence="1" id="KW-0175">Coiled coil</keyword>
<protein>
    <submittedName>
        <fullName evidence="3">Uncharacterized protein</fullName>
    </submittedName>
</protein>
<evidence type="ECO:0000313" key="4">
    <source>
        <dbReference type="Proteomes" id="UP000002817"/>
    </source>
</evidence>
<feature type="coiled-coil region" evidence="1">
    <location>
        <begin position="122"/>
        <end position="149"/>
    </location>
</feature>
<reference evidence="3 4" key="3">
    <citation type="journal article" date="2012" name="Int. J. Syst. Evol. Microbiol.">
        <title>Vibrio caribbeanicus sp. nov., isolated from the marine sponge Scleritoderma cyanea.</title>
        <authorList>
            <person name="Hoffmann M."/>
            <person name="Monday S.R."/>
            <person name="Allard M.W."/>
            <person name="Strain E.A."/>
            <person name="Whittaker P."/>
            <person name="Naum M."/>
            <person name="McCarthy P.J."/>
            <person name="Lopez J.V."/>
            <person name="Fischer M."/>
            <person name="Brown E.W."/>
        </authorList>
    </citation>
    <scope>NUCLEOTIDE SEQUENCE [LARGE SCALE GENOMIC DNA]</scope>
    <source>
        <strain evidence="3">CIP 102891</strain>
        <strain evidence="4">CIP 102891 / ATCC 33934</strain>
    </source>
</reference>
<sequence>MNRKQIAENLGDIHRLVVEPKFVCRSCARSSADNASLCKPAAIPPQACQNKPLAEQKGCGLLAEALPPTQRTEQQTQAVRRVVEKVKQKAQLQKVAIAEKSTEAIELNTLDLSDEKAVKKANKALKKQFKQQKKLLKLAKKQNKLLKRQKKLEASIEYSKELAALIPEARSAQNQSSIH</sequence>
<accession>C9QC14</accession>
<dbReference type="STRING" id="675816.VIA_000128"/>
<dbReference type="EMBL" id="ACZV01000001">
    <property type="protein sequence ID" value="EEX95596.1"/>
    <property type="molecule type" value="Genomic_DNA"/>
</dbReference>
<dbReference type="eggNOG" id="ENOG5033JK1">
    <property type="taxonomic scope" value="Bacteria"/>
</dbReference>
<evidence type="ECO:0000313" key="5">
    <source>
        <dbReference type="Proteomes" id="UP000003515"/>
    </source>
</evidence>
<organism evidence="3 4">
    <name type="scientific">Vibrio orientalis CIP 102891 = ATCC 33934</name>
    <dbReference type="NCBI Taxonomy" id="675816"/>
    <lineage>
        <taxon>Bacteria</taxon>
        <taxon>Pseudomonadati</taxon>
        <taxon>Pseudomonadota</taxon>
        <taxon>Gammaproteobacteria</taxon>
        <taxon>Vibrionales</taxon>
        <taxon>Vibrionaceae</taxon>
        <taxon>Vibrio</taxon>
        <taxon>Vibrio oreintalis group</taxon>
    </lineage>
</organism>
<dbReference type="Proteomes" id="UP000003515">
    <property type="component" value="Unassembled WGS sequence"/>
</dbReference>
<dbReference type="EMBL" id="AFWH01000034">
    <property type="protein sequence ID" value="EGU49043.1"/>
    <property type="molecule type" value="Genomic_DNA"/>
</dbReference>
<proteinExistence type="predicted"/>
<dbReference type="OrthoDB" id="5879506at2"/>
<gene>
    <name evidence="2" type="ORF">VIA_000128</name>
    <name evidence="3" type="ORF">VIOR3934_08911</name>
</gene>
<evidence type="ECO:0000313" key="2">
    <source>
        <dbReference type="EMBL" id="EEX95596.1"/>
    </source>
</evidence>